<dbReference type="InterPro" id="IPR049916">
    <property type="entry name" value="WDR72-like"/>
</dbReference>
<name>A0A815BAM8_ADIRI</name>
<evidence type="ECO:0000313" key="5">
    <source>
        <dbReference type="Proteomes" id="UP000663852"/>
    </source>
</evidence>
<dbReference type="Proteomes" id="UP000663852">
    <property type="component" value="Unassembled WGS sequence"/>
</dbReference>
<sequence>MANNSRIILPFALWSEAPPSLSVTSLFINFASEDLITGTNDGFMVCWKIVPDRQKIIPKLMLIGHTSKISFIVGPTGNHKLEQFVSISDNDGQIKLWNNEDGRCIEHIRTNLKHRAAQCFNYQLTNEHFLVCCGCYSEIIIYDMRTLEIKFTLIPSHVDAEWISTFFIFQKSTGPDVIITIGLLDSGCVKLWAFDPRTVTSNTTIEGTSVGNNNDLVPIELKEHESREIRTQFGSIIVPCEECQRMILVVHGRGWQIFDGVDFTELCTYTTSEKEVVKDEHWIYGHFPTPELVILFSARGYAHIFRLPENATFGNAKYRSQHNKTDMQIPKWLCRLNVGNELQLGQTPVYYCHTKLKQCQIYRADSAGQLSIWTVNLTRFSTTSDIFPSWSVSYKDVWSNAMKNVHTVRKVFNELLPNQVQKLTASCHLITMDRLAFGSDNGQIYLLPALKLISYLFLSNDQPQENFDVQTLSGHSQAITCLIHPHSEYSRYDIQHLLSGSIDHSIRLWDLATNTQLHMFTIHSGAILMFHIPPPMLNIKVQYCVCSIANDHSVALISLKERKTVLLANRQSYPVVGLRWRINDDFLLIKCSDGSLFIWQIETGNLDRVAHGVLAEELFEWYNDPRLLNAGGDSQNDPLSMAMTSTHYFQIRSTWKRRDHDQMKKLNRKLGNLRHDLIGASSFKHTEYRLPIVIQQFHTNLGDDLSILVLFDLLQLISQIIVFDLEKQHAQNPKYIDTANSDVRLQLTQTSKSLAVLSDFLVSLLHPWSFDKTMDKICQERLKLYRTNRYLSYGILSKNDHLTIVLPTWQQYLNDNIPETFLPLQTALISFDGMEVNENEIMRQKQERVENYVYQWRWTYSSILNTEHLLSLVTMVYILMNCDRWICNVPNDQSDQAVLNQREAWSKLLQFYCSDMLEQCQTKTFQSLSIEILCSHWQDLCLELRDAARKLLEKELDHLHKNHDAWHIFISKWSMLFNQSYNKEADGALYDQDIRDIFLDDLPFHNETATVTTVNQQYKTQQMLSIILIGIIGARYGQEVEQTKQSNAPIKGFTVDSPEMILKLSRILTSLLSPSNFDHIPIHTVIRRTAIDLIGRGYTIWEPYLDIGQVLLTLLDLCAISDSTTISSKQPNIYTSRQIDLTIKRHETRCVVKVCIEYFVFSFSVISGILTPKTDTCLTARTALTLIATSRSNVVIITLAREIAKHVLSQSGQTSSSAARTAAPSQTTMTIRNEQKHEILRLIKILIEKCPHDVAELIIEVTDIILNCIDLSTLRHKSVQAVHETFGLLLKYPIVTYCYDSPKLCVGTKTGVLALYDLKTPKYQPFQAHPKNEVITCVEFSPDGKYLASYSAYEGILYFWQTSSNTFFSTSNTIHLVSRHAAQRLDRSIPSPMKKVDMNWLDRTTVRMYWHVDKSEKKFTV</sequence>
<feature type="repeat" description="WD" evidence="3">
    <location>
        <begin position="497"/>
        <end position="519"/>
    </location>
</feature>
<dbReference type="SUPFAM" id="SSF69322">
    <property type="entry name" value="Tricorn protease domain 2"/>
    <property type="match status" value="1"/>
</dbReference>
<dbReference type="InterPro" id="IPR015943">
    <property type="entry name" value="WD40/YVTN_repeat-like_dom_sf"/>
</dbReference>
<keyword evidence="1 3" id="KW-0853">WD repeat</keyword>
<dbReference type="PANTHER" id="PTHR44099:SF4">
    <property type="entry name" value="RABCONNECTIN-3B, ISOFORM A"/>
    <property type="match status" value="1"/>
</dbReference>
<keyword evidence="2" id="KW-0677">Repeat</keyword>
<reference evidence="4" key="1">
    <citation type="submission" date="2021-02" db="EMBL/GenBank/DDBJ databases">
        <authorList>
            <person name="Nowell W R."/>
        </authorList>
    </citation>
    <scope>NUCLEOTIDE SEQUENCE</scope>
</reference>
<organism evidence="4 5">
    <name type="scientific">Adineta ricciae</name>
    <name type="common">Rotifer</name>
    <dbReference type="NCBI Taxonomy" id="249248"/>
    <lineage>
        <taxon>Eukaryota</taxon>
        <taxon>Metazoa</taxon>
        <taxon>Spiralia</taxon>
        <taxon>Gnathifera</taxon>
        <taxon>Rotifera</taxon>
        <taxon>Eurotatoria</taxon>
        <taxon>Bdelloidea</taxon>
        <taxon>Adinetida</taxon>
        <taxon>Adinetidae</taxon>
        <taxon>Adineta</taxon>
    </lineage>
</organism>
<dbReference type="InterPro" id="IPR036322">
    <property type="entry name" value="WD40_repeat_dom_sf"/>
</dbReference>
<dbReference type="OrthoDB" id="338622at2759"/>
<dbReference type="EMBL" id="CAJNOJ010000190">
    <property type="protein sequence ID" value="CAF1267524.1"/>
    <property type="molecule type" value="Genomic_DNA"/>
</dbReference>
<proteinExistence type="predicted"/>
<dbReference type="PROSITE" id="PS00678">
    <property type="entry name" value="WD_REPEATS_1"/>
    <property type="match status" value="1"/>
</dbReference>
<dbReference type="SUPFAM" id="SSF50978">
    <property type="entry name" value="WD40 repeat-like"/>
    <property type="match status" value="1"/>
</dbReference>
<protein>
    <recommendedName>
        <fullName evidence="6">WD repeat-containing protein 7</fullName>
    </recommendedName>
</protein>
<gene>
    <name evidence="4" type="ORF">EDS130_LOCUS28852</name>
</gene>
<evidence type="ECO:0000256" key="3">
    <source>
        <dbReference type="PROSITE-ProRule" id="PRU00221"/>
    </source>
</evidence>
<dbReference type="Pfam" id="PF00400">
    <property type="entry name" value="WD40"/>
    <property type="match status" value="2"/>
</dbReference>
<dbReference type="SMART" id="SM00320">
    <property type="entry name" value="WD40"/>
    <property type="match status" value="5"/>
</dbReference>
<dbReference type="GO" id="GO:0005737">
    <property type="term" value="C:cytoplasm"/>
    <property type="evidence" value="ECO:0007669"/>
    <property type="project" value="TreeGrafter"/>
</dbReference>
<dbReference type="InterPro" id="IPR001680">
    <property type="entry name" value="WD40_rpt"/>
</dbReference>
<evidence type="ECO:0000256" key="2">
    <source>
        <dbReference type="ARBA" id="ARBA00022737"/>
    </source>
</evidence>
<evidence type="ECO:0000313" key="4">
    <source>
        <dbReference type="EMBL" id="CAF1267524.1"/>
    </source>
</evidence>
<dbReference type="Gene3D" id="2.130.10.10">
    <property type="entry name" value="YVTN repeat-like/Quinoprotein amine dehydrogenase"/>
    <property type="match status" value="3"/>
</dbReference>
<dbReference type="InterPro" id="IPR019775">
    <property type="entry name" value="WD40_repeat_CS"/>
</dbReference>
<dbReference type="PANTHER" id="PTHR44099">
    <property type="entry name" value="RABCONNECTIN-3B, ISOFORM A"/>
    <property type="match status" value="1"/>
</dbReference>
<comment type="caution">
    <text evidence="4">The sequence shown here is derived from an EMBL/GenBank/DDBJ whole genome shotgun (WGS) entry which is preliminary data.</text>
</comment>
<accession>A0A815BAM8</accession>
<evidence type="ECO:0008006" key="6">
    <source>
        <dbReference type="Google" id="ProtNLM"/>
    </source>
</evidence>
<dbReference type="PROSITE" id="PS50082">
    <property type="entry name" value="WD_REPEATS_2"/>
    <property type="match status" value="1"/>
</dbReference>
<evidence type="ECO:0000256" key="1">
    <source>
        <dbReference type="ARBA" id="ARBA00022574"/>
    </source>
</evidence>